<organism evidence="1">
    <name type="scientific">marine sediment metagenome</name>
    <dbReference type="NCBI Taxonomy" id="412755"/>
    <lineage>
        <taxon>unclassified sequences</taxon>
        <taxon>metagenomes</taxon>
        <taxon>ecological metagenomes</taxon>
    </lineage>
</organism>
<sequence length="124" mass="14056">MDNVLIAEAVAEYIDSFNLTPADQEIIKLAQLFLKHSLYKREPIDKEYLSVLDMVRKIIEENQVTDLYVDIDTGHWVPKGQKCSTTEDQEWCMVQKAGILCQILGRSLAKSLGQLEKELSGGNK</sequence>
<protein>
    <submittedName>
        <fullName evidence="1">Uncharacterized protein</fullName>
    </submittedName>
</protein>
<reference evidence="1" key="1">
    <citation type="journal article" date="2015" name="Nature">
        <title>Complex archaea that bridge the gap between prokaryotes and eukaryotes.</title>
        <authorList>
            <person name="Spang A."/>
            <person name="Saw J.H."/>
            <person name="Jorgensen S.L."/>
            <person name="Zaremba-Niedzwiedzka K."/>
            <person name="Martijn J."/>
            <person name="Lind A.E."/>
            <person name="van Eijk R."/>
            <person name="Schleper C."/>
            <person name="Guy L."/>
            <person name="Ettema T.J."/>
        </authorList>
    </citation>
    <scope>NUCLEOTIDE SEQUENCE</scope>
</reference>
<name>A0A0F9WUW7_9ZZZZ</name>
<gene>
    <name evidence="1" type="ORF">LCGC14_0232770</name>
</gene>
<comment type="caution">
    <text evidence="1">The sequence shown here is derived from an EMBL/GenBank/DDBJ whole genome shotgun (WGS) entry which is preliminary data.</text>
</comment>
<dbReference type="EMBL" id="LAZR01000113">
    <property type="protein sequence ID" value="KKN90161.1"/>
    <property type="molecule type" value="Genomic_DNA"/>
</dbReference>
<proteinExistence type="predicted"/>
<dbReference type="AlphaFoldDB" id="A0A0F9WUW7"/>
<accession>A0A0F9WUW7</accession>
<evidence type="ECO:0000313" key="1">
    <source>
        <dbReference type="EMBL" id="KKN90161.1"/>
    </source>
</evidence>